<sequence length="256" mass="29884">MTHPILSLTPPSHDELRAIHKAWYERVGATFLDQWPDELRQISIPTKFVEWPKGLSPAFFDGEKPPAEFAKVAEEIDRLCDWNLHFVRLNSRSPKDVTHPQPPFTNSGRQALYWIRGSERCIDDLCRFERIDPKAYICLRPQIFFHERSEFRCFVKDGQIIAVTQYNPGYFKHLQVEETRIGIRRLIDAWFSSVVKPRLHLQTVVVDLVFDYDNNLILLEINPYGLSDPRELGSYEGVESFTGAIAVQTEEKPRRR</sequence>
<comment type="caution">
    <text evidence="2">The sequence shown here is derived from an EMBL/GenBank/DDBJ whole genome shotgun (WGS) entry which is preliminary data.</text>
</comment>
<keyword evidence="3" id="KW-1185">Reference proteome</keyword>
<dbReference type="OrthoDB" id="8296581at2"/>
<dbReference type="PANTHER" id="PTHR15323:SF6">
    <property type="entry name" value="CELL DIVISION CYCLE PROTEIN 123 HOMOLOG"/>
    <property type="match status" value="1"/>
</dbReference>
<evidence type="ECO:0008006" key="4">
    <source>
        <dbReference type="Google" id="ProtNLM"/>
    </source>
</evidence>
<protein>
    <recommendedName>
        <fullName evidence="4">ATP-grasp domain-containing protein</fullName>
    </recommendedName>
</protein>
<dbReference type="GO" id="GO:0005737">
    <property type="term" value="C:cytoplasm"/>
    <property type="evidence" value="ECO:0007669"/>
    <property type="project" value="TreeGrafter"/>
</dbReference>
<dbReference type="Pfam" id="PF07065">
    <property type="entry name" value="D123"/>
    <property type="match status" value="1"/>
</dbReference>
<organism evidence="2 3">
    <name type="scientific">Microvirga tunisiensis</name>
    <dbReference type="NCBI Taxonomy" id="2108360"/>
    <lineage>
        <taxon>Bacteria</taxon>
        <taxon>Pseudomonadati</taxon>
        <taxon>Pseudomonadota</taxon>
        <taxon>Alphaproteobacteria</taxon>
        <taxon>Hyphomicrobiales</taxon>
        <taxon>Methylobacteriaceae</taxon>
        <taxon>Microvirga</taxon>
    </lineage>
</organism>
<dbReference type="AlphaFoldDB" id="A0A5N7MSC5"/>
<name>A0A5N7MSC5_9HYPH</name>
<dbReference type="InterPro" id="IPR009772">
    <property type="entry name" value="CDC123"/>
</dbReference>
<gene>
    <name evidence="2" type="ORF">FS320_33745</name>
</gene>
<proteinExistence type="inferred from homology"/>
<dbReference type="RefSeq" id="WP_152716771.1">
    <property type="nucleotide sequence ID" value="NZ_VOSJ01000307.1"/>
</dbReference>
<dbReference type="PANTHER" id="PTHR15323">
    <property type="entry name" value="D123 PROTEIN"/>
    <property type="match status" value="1"/>
</dbReference>
<accession>A0A5N7MSC5</accession>
<dbReference type="Proteomes" id="UP000403266">
    <property type="component" value="Unassembled WGS sequence"/>
</dbReference>
<evidence type="ECO:0000313" key="3">
    <source>
        <dbReference type="Proteomes" id="UP000403266"/>
    </source>
</evidence>
<dbReference type="EMBL" id="VOSK01000283">
    <property type="protein sequence ID" value="MPR29897.1"/>
    <property type="molecule type" value="Genomic_DNA"/>
</dbReference>
<reference evidence="2 3" key="1">
    <citation type="journal article" date="2019" name="Syst. Appl. Microbiol.">
        <title>Microvirga tunisiensis sp. nov., a root nodule symbiotic bacterium isolated from Lupinus micranthus and L. luteus grown in Northern Tunisia.</title>
        <authorList>
            <person name="Msaddak A."/>
            <person name="Rejili M."/>
            <person name="Duran D."/>
            <person name="Mars M."/>
            <person name="Palacios J.M."/>
            <person name="Ruiz-Argueso T."/>
            <person name="Rey L."/>
            <person name="Imperial J."/>
        </authorList>
    </citation>
    <scope>NUCLEOTIDE SEQUENCE [LARGE SCALE GENOMIC DNA]</scope>
    <source>
        <strain evidence="2 3">Lmie10</strain>
    </source>
</reference>
<comment type="similarity">
    <text evidence="1">Belongs to the CDC123 family.</text>
</comment>
<evidence type="ECO:0000256" key="1">
    <source>
        <dbReference type="ARBA" id="ARBA00011047"/>
    </source>
</evidence>
<evidence type="ECO:0000313" key="2">
    <source>
        <dbReference type="EMBL" id="MPR29897.1"/>
    </source>
</evidence>